<name>A0A7X2XGN4_9FIRM</name>
<dbReference type="AlphaFoldDB" id="A0A7X2XGN4"/>
<dbReference type="OrthoDB" id="9798859at2"/>
<evidence type="ECO:0000256" key="2">
    <source>
        <dbReference type="ARBA" id="ARBA00009425"/>
    </source>
</evidence>
<evidence type="ECO:0000256" key="6">
    <source>
        <dbReference type="ARBA" id="ARBA00023136"/>
    </source>
</evidence>
<evidence type="ECO:0000256" key="1">
    <source>
        <dbReference type="ARBA" id="ARBA00004651"/>
    </source>
</evidence>
<dbReference type="PANTHER" id="PTHR33932:SF4">
    <property type="entry name" value="NA(+)_H(+) ANTIPORTER SUBUNIT B"/>
    <property type="match status" value="1"/>
</dbReference>
<keyword evidence="4 7" id="KW-0812">Transmembrane</keyword>
<dbReference type="EMBL" id="WNBW01000006">
    <property type="protein sequence ID" value="MTU04376.1"/>
    <property type="molecule type" value="Genomic_DNA"/>
</dbReference>
<dbReference type="Proteomes" id="UP000484547">
    <property type="component" value="Unassembled WGS sequence"/>
</dbReference>
<feature type="transmembrane region" description="Helical" evidence="7">
    <location>
        <begin position="12"/>
        <end position="32"/>
    </location>
</feature>
<dbReference type="InterPro" id="IPR007182">
    <property type="entry name" value="MnhB"/>
</dbReference>
<feature type="domain" description="Na+/H+ antiporter MnhB subunit-related protein" evidence="8">
    <location>
        <begin position="9"/>
        <end position="132"/>
    </location>
</feature>
<gene>
    <name evidence="9" type="ORF">GMD11_08545</name>
    <name evidence="10" type="ORF">GMD18_08200</name>
</gene>
<dbReference type="InterPro" id="IPR050622">
    <property type="entry name" value="CPA3_antiporter_subunitB"/>
</dbReference>
<comment type="similarity">
    <text evidence="2">Belongs to the CPA3 antiporters (TC 2.A.63) subunit B family.</text>
</comment>
<dbReference type="EMBL" id="WNBM01000006">
    <property type="protein sequence ID" value="MTT76312.1"/>
    <property type="molecule type" value="Genomic_DNA"/>
</dbReference>
<organism evidence="9 12">
    <name type="scientific">Phascolarctobacterium faecium</name>
    <dbReference type="NCBI Taxonomy" id="33025"/>
    <lineage>
        <taxon>Bacteria</taxon>
        <taxon>Bacillati</taxon>
        <taxon>Bacillota</taxon>
        <taxon>Negativicutes</taxon>
        <taxon>Acidaminococcales</taxon>
        <taxon>Acidaminococcaceae</taxon>
        <taxon>Phascolarctobacterium</taxon>
    </lineage>
</organism>
<feature type="transmembrane region" description="Helical" evidence="7">
    <location>
        <begin position="69"/>
        <end position="91"/>
    </location>
</feature>
<comment type="subcellular location">
    <subcellularLocation>
        <location evidence="1">Cell membrane</location>
        <topology evidence="1">Multi-pass membrane protein</topology>
    </subcellularLocation>
</comment>
<evidence type="ECO:0000256" key="5">
    <source>
        <dbReference type="ARBA" id="ARBA00022989"/>
    </source>
</evidence>
<evidence type="ECO:0000313" key="11">
    <source>
        <dbReference type="Proteomes" id="UP000443070"/>
    </source>
</evidence>
<evidence type="ECO:0000313" key="9">
    <source>
        <dbReference type="EMBL" id="MTT76312.1"/>
    </source>
</evidence>
<feature type="transmembrane region" description="Helical" evidence="7">
    <location>
        <begin position="38"/>
        <end position="57"/>
    </location>
</feature>
<comment type="caution">
    <text evidence="9">The sequence shown here is derived from an EMBL/GenBank/DDBJ whole genome shotgun (WGS) entry which is preliminary data.</text>
</comment>
<reference evidence="11 12" key="1">
    <citation type="journal article" date="2019" name="Nat. Med.">
        <title>A library of human gut bacterial isolates paired with longitudinal multiomics data enables mechanistic microbiome research.</title>
        <authorList>
            <person name="Poyet M."/>
            <person name="Groussin M."/>
            <person name="Gibbons S.M."/>
            <person name="Avila-Pacheco J."/>
            <person name="Jiang X."/>
            <person name="Kearney S.M."/>
            <person name="Perrotta A.R."/>
            <person name="Berdy B."/>
            <person name="Zhao S."/>
            <person name="Lieberman T.D."/>
            <person name="Swanson P.K."/>
            <person name="Smith M."/>
            <person name="Roesemann S."/>
            <person name="Alexander J.E."/>
            <person name="Rich S.A."/>
            <person name="Livny J."/>
            <person name="Vlamakis H."/>
            <person name="Clish C."/>
            <person name="Bullock K."/>
            <person name="Deik A."/>
            <person name="Scott J."/>
            <person name="Pierce K.A."/>
            <person name="Xavier R.J."/>
            <person name="Alm E.J."/>
        </authorList>
    </citation>
    <scope>NUCLEOTIDE SEQUENCE [LARGE SCALE GENOMIC DNA]</scope>
    <source>
        <strain evidence="9 12">BIOML-A13</strain>
        <strain evidence="10 11">BIOML-A3</strain>
    </source>
</reference>
<evidence type="ECO:0000313" key="10">
    <source>
        <dbReference type="EMBL" id="MTU04376.1"/>
    </source>
</evidence>
<evidence type="ECO:0000256" key="4">
    <source>
        <dbReference type="ARBA" id="ARBA00022692"/>
    </source>
</evidence>
<accession>A0A7X2XGN4</accession>
<dbReference type="Proteomes" id="UP000443070">
    <property type="component" value="Unassembled WGS sequence"/>
</dbReference>
<dbReference type="Pfam" id="PF04039">
    <property type="entry name" value="MnhB"/>
    <property type="match status" value="1"/>
</dbReference>
<evidence type="ECO:0000313" key="12">
    <source>
        <dbReference type="Proteomes" id="UP000484547"/>
    </source>
</evidence>
<keyword evidence="6 7" id="KW-0472">Membrane</keyword>
<dbReference type="PANTHER" id="PTHR33932">
    <property type="entry name" value="NA(+)/H(+) ANTIPORTER SUBUNIT B"/>
    <property type="match status" value="1"/>
</dbReference>
<evidence type="ECO:0000256" key="7">
    <source>
        <dbReference type="SAM" id="Phobius"/>
    </source>
</evidence>
<evidence type="ECO:0000259" key="8">
    <source>
        <dbReference type="Pfam" id="PF04039"/>
    </source>
</evidence>
<feature type="transmembrane region" description="Helical" evidence="7">
    <location>
        <begin position="111"/>
        <end position="135"/>
    </location>
</feature>
<dbReference type="GO" id="GO:0005886">
    <property type="term" value="C:plasma membrane"/>
    <property type="evidence" value="ECO:0007669"/>
    <property type="project" value="UniProtKB-SubCell"/>
</dbReference>
<keyword evidence="5 7" id="KW-1133">Transmembrane helix</keyword>
<dbReference type="RefSeq" id="WP_155164123.1">
    <property type="nucleotide sequence ID" value="NZ_CAUDTB010000001.1"/>
</dbReference>
<keyword evidence="3" id="KW-1003">Cell membrane</keyword>
<keyword evidence="11" id="KW-1185">Reference proteome</keyword>
<sequence length="149" mass="15802">MKKPFGGIVLDTAFRLIVPFSLVYGVYVLIFGEAGPGGGFQAGALLSIGVVLSRLIMGDQASFNISIKNSLVLAGVGTFIYAATGWLALLNGGNFLDYSYLPFKAEHTNELHALGILFIEIGVTICVMMTILNILDAVVERGDENGSAK</sequence>
<proteinExistence type="inferred from homology"/>
<protein>
    <recommendedName>
        <fullName evidence="8">Na+/H+ antiporter MnhB subunit-related protein domain-containing protein</fullName>
    </recommendedName>
</protein>
<evidence type="ECO:0000256" key="3">
    <source>
        <dbReference type="ARBA" id="ARBA00022475"/>
    </source>
</evidence>